<protein>
    <recommendedName>
        <fullName evidence="3">Tetratricopeptide repeat protein</fullName>
    </recommendedName>
</protein>
<gene>
    <name evidence="1" type="ORF">BHE75_03513</name>
</gene>
<comment type="caution">
    <text evidence="1">The sequence shown here is derived from an EMBL/GenBank/DDBJ whole genome shotgun (WGS) entry which is preliminary data.</text>
</comment>
<name>A0A1S1HH08_9SPHN</name>
<organism evidence="1 2">
    <name type="scientific">Edaphosphingomonas haloaromaticamans</name>
    <dbReference type="NCBI Taxonomy" id="653954"/>
    <lineage>
        <taxon>Bacteria</taxon>
        <taxon>Pseudomonadati</taxon>
        <taxon>Pseudomonadota</taxon>
        <taxon>Alphaproteobacteria</taxon>
        <taxon>Sphingomonadales</taxon>
        <taxon>Rhizorhabdaceae</taxon>
        <taxon>Edaphosphingomonas</taxon>
    </lineage>
</organism>
<dbReference type="AlphaFoldDB" id="A0A1S1HH08"/>
<evidence type="ECO:0000313" key="2">
    <source>
        <dbReference type="Proteomes" id="UP000179467"/>
    </source>
</evidence>
<evidence type="ECO:0000313" key="1">
    <source>
        <dbReference type="EMBL" id="OHT21505.1"/>
    </source>
</evidence>
<reference evidence="1 2" key="1">
    <citation type="submission" date="2016-09" db="EMBL/GenBank/DDBJ databases">
        <title>Metabolic pathway, cell adaptation mechanisms and a novel monoxygenase revealed through proteogenomic-transcription analysis of a Sphingomonas haloaromaticamans strain degrading the fungicide ortho-phenylphenol.</title>
        <authorList>
            <person name="Perruchon C."/>
            <person name="Papadopoulou E.S."/>
            <person name="Rousidou C."/>
            <person name="Vasileiadis S."/>
            <person name="Tanou G."/>
            <person name="Amoutzias G."/>
            <person name="Molassiotis A."/>
            <person name="Karpouzas D.G."/>
        </authorList>
    </citation>
    <scope>NUCLEOTIDE SEQUENCE [LARGE SCALE GENOMIC DNA]</scope>
    <source>
        <strain evidence="1 2">P3</strain>
    </source>
</reference>
<dbReference type="OrthoDB" id="7431909at2"/>
<accession>A0A1S1HH08</accession>
<keyword evidence="2" id="KW-1185">Reference proteome</keyword>
<proteinExistence type="predicted"/>
<sequence length="613" mass="65181">MKLPLLLASAAALAAPTVPPPPAPIAASAAEDDVAIASTPAPPQMARLPGFAADLAQQPDISMPAAWKIISEDVAWRMLARASASGRQQARWDYARSLIGRGRGSEAIGVLDVMRQDDPDLAMVDAFNLARAAALTMMARPADAFALLTAPGLVNNPEACAWRLRTLAETGFAEAAMGQVACAKAAIDARKGDARQPFIIAAARAAVESNRPDFALRWLALTPDRDPAANLYRGRAYLALGRSDEARLRFARVEKSGTMGQRMDARLSLIEVETASHALTPAAALKKLDALRYVWRGDQVEERALRLSYRLNSEMDNLQGALSTGATLFRFFQPSRQGPDFVPGLQAKLASALDPASKLPLDQAAGLYWDYRDLAPSGAEGDFLVTRLADRLQASGLYARAGDLLEHQLFVRTRDIAQGPLSVKVATLHILAARPDRALAALRRTAANPYTDEMIHARKRVEAVALSQLGKVDEAFAVLQDVPGAGPLRVEILWKNRNWAALASEMAPTLPRAGRISDVDQAVLLRYAVSLAMLGQEDGLAALRARYAASFQGLPTAPVFEMLTGTVGSVDPAAISRAMAAIPSVSPAGEIAELVDAGPIPAGKAATPGPRGA</sequence>
<dbReference type="RefSeq" id="WP_070934589.1">
    <property type="nucleotide sequence ID" value="NZ_MIPT01000001.1"/>
</dbReference>
<dbReference type="Proteomes" id="UP000179467">
    <property type="component" value="Unassembled WGS sequence"/>
</dbReference>
<evidence type="ECO:0008006" key="3">
    <source>
        <dbReference type="Google" id="ProtNLM"/>
    </source>
</evidence>
<dbReference type="EMBL" id="MIPT01000001">
    <property type="protein sequence ID" value="OHT21505.1"/>
    <property type="molecule type" value="Genomic_DNA"/>
</dbReference>